<feature type="compositionally biased region" description="Polar residues" evidence="5">
    <location>
        <begin position="782"/>
        <end position="799"/>
    </location>
</feature>
<dbReference type="GO" id="GO:0005634">
    <property type="term" value="C:nucleus"/>
    <property type="evidence" value="ECO:0007669"/>
    <property type="project" value="TreeGrafter"/>
</dbReference>
<dbReference type="SMART" id="SM00534">
    <property type="entry name" value="MUTSac"/>
    <property type="match status" value="1"/>
</dbReference>
<evidence type="ECO:0000256" key="2">
    <source>
        <dbReference type="ARBA" id="ARBA00022741"/>
    </source>
</evidence>
<feature type="compositionally biased region" description="Low complexity" evidence="5">
    <location>
        <begin position="150"/>
        <end position="164"/>
    </location>
</feature>
<dbReference type="PANTHER" id="PTHR11361">
    <property type="entry name" value="DNA MISMATCH REPAIR PROTEIN MUTS FAMILY MEMBER"/>
    <property type="match status" value="1"/>
</dbReference>
<keyword evidence="2" id="KW-0547">Nucleotide-binding</keyword>
<dbReference type="SMART" id="SM00533">
    <property type="entry name" value="MUTSd"/>
    <property type="match status" value="1"/>
</dbReference>
<dbReference type="Pfam" id="PF05192">
    <property type="entry name" value="MutS_III"/>
    <property type="match status" value="1"/>
</dbReference>
<dbReference type="Gene3D" id="3.40.50.300">
    <property type="entry name" value="P-loop containing nucleotide triphosphate hydrolases"/>
    <property type="match status" value="2"/>
</dbReference>
<dbReference type="SUPFAM" id="SSF48334">
    <property type="entry name" value="DNA repair protein MutS, domain III"/>
    <property type="match status" value="1"/>
</dbReference>
<evidence type="ECO:0000256" key="1">
    <source>
        <dbReference type="ARBA" id="ARBA00006271"/>
    </source>
</evidence>
<feature type="compositionally biased region" description="Polar residues" evidence="5">
    <location>
        <begin position="129"/>
        <end position="149"/>
    </location>
</feature>
<dbReference type="Proteomes" id="UP000789831">
    <property type="component" value="Unassembled WGS sequence"/>
</dbReference>
<dbReference type="InterPro" id="IPR000432">
    <property type="entry name" value="DNA_mismatch_repair_MutS_C"/>
</dbReference>
<evidence type="ECO:0000256" key="5">
    <source>
        <dbReference type="SAM" id="MobiDB-lite"/>
    </source>
</evidence>
<dbReference type="GO" id="GO:0030983">
    <property type="term" value="F:mismatched DNA binding"/>
    <property type="evidence" value="ECO:0007669"/>
    <property type="project" value="InterPro"/>
</dbReference>
<keyword evidence="9" id="KW-1185">Reference proteome</keyword>
<evidence type="ECO:0000313" key="8">
    <source>
        <dbReference type="EMBL" id="CAG8489217.1"/>
    </source>
</evidence>
<dbReference type="Gene3D" id="1.10.1420.10">
    <property type="match status" value="1"/>
</dbReference>
<dbReference type="InterPro" id="IPR045076">
    <property type="entry name" value="MutS"/>
</dbReference>
<dbReference type="Pfam" id="PF00488">
    <property type="entry name" value="MutS_V"/>
    <property type="match status" value="1"/>
</dbReference>
<feature type="compositionally biased region" description="Polar residues" evidence="5">
    <location>
        <begin position="91"/>
        <end position="103"/>
    </location>
</feature>
<accession>A0A9N8WPE0</accession>
<evidence type="ECO:0000256" key="4">
    <source>
        <dbReference type="ARBA" id="ARBA00023125"/>
    </source>
</evidence>
<sequence>MGQSSETPLLVYTFPQENSQEHFQNEMWSQQVTPKNSEMESDRMNIDNNNDDNETSNIHVLTNNTSVSSITNDPKNTININNKNVNEMFSSSSVATSPTQFSELKSDDSPYTKRQKLASLSLETRDITKNPSNTSIQPETSHQNIGISNSGFSSRASISESRASTPSWEIESKRKFPNRQTKNATIFNPRGQSTDAITRKETKRARIISTDIEDDEDVVNDGETMVSTTATSIIGNEEETTTEHDTLDREDSLIDKVIMAVNFRNRKLVRFQISPSIILTSSRADEDFIEALKTTDESSPVESTVEIRPNVEFVWASAKTKLLSIKFGEPHGFSSVEIDASKKDMYLKLSSIVNMDSVETVCCAGALLSYIARARVTDELLYQQDQGLKIQSVEQFSLKTFLHVNADTLCSLQIFEDESHPNMHTRSRAKEGLSIFGILNKTRTPTGKQLFKQWFLRPSLDINILEERFRTIDCFLQPDNIHISEQLASCLKHVKNVPKILESMKGKLSIAEWQSLLQFAYYCLKIRNLVRELNSSENIQIFNKIRETFVVTELKDIGSVINDVIDFDESANENRVVVKLHIDEELDEMKRTYNGLDDFLSEVAREIATTIPSEFASSLNVIYFPQLGYLITVPLKPEWKEEEDFQIEGLYYQFSTVTTVYYKNDRMRELDEYLGDIHGLIVDREIEIMQRLQERVSENTASLLASTAVCAELDCLLSLAESARRYQYSRPQITEENILKIVKGRHPLQELCVDVFVANDTNLAGGKGIIKPEDKENEDLTFPTNNTAASSRRYSSSDNNHQDEDAKSVMLLSGANYSGKSIYLKQVAVIVFMTHIGSFVPAESAIIGLTDKIFTRVQTRETVSKIQSAFMIDLQQISIALHGAGLFCGVFEHLINRGLRCPKVIAATHFHEIFENNLMSPDLPISLATMEIIKDEQDDEITFLYRLVPGRSTASWGTYCATLAGVPENIVQRAKHLSTLFARYESIPPPFISDREKRLYASCELVARKFVEFDFSRGDGDANEMEIESDGISNSNSKYNRARESMYSDVEAFLDWVSREVNF</sequence>
<reference evidence="8" key="1">
    <citation type="submission" date="2021-06" db="EMBL/GenBank/DDBJ databases">
        <authorList>
            <person name="Kallberg Y."/>
            <person name="Tangrot J."/>
            <person name="Rosling A."/>
        </authorList>
    </citation>
    <scope>NUCLEOTIDE SEQUENCE</scope>
    <source>
        <strain evidence="8">MT106</strain>
    </source>
</reference>
<dbReference type="InterPro" id="IPR027417">
    <property type="entry name" value="P-loop_NTPase"/>
</dbReference>
<dbReference type="GO" id="GO:0005524">
    <property type="term" value="F:ATP binding"/>
    <property type="evidence" value="ECO:0007669"/>
    <property type="project" value="UniProtKB-KW"/>
</dbReference>
<keyword evidence="3" id="KW-0067">ATP-binding</keyword>
<dbReference type="SUPFAM" id="SSF52540">
    <property type="entry name" value="P-loop containing nucleoside triphosphate hydrolases"/>
    <property type="match status" value="1"/>
</dbReference>
<dbReference type="PANTHER" id="PTHR11361:SF20">
    <property type="entry name" value="MUTS PROTEIN HOMOLOG 5"/>
    <property type="match status" value="1"/>
</dbReference>
<organism evidence="8 9">
    <name type="scientific">Ambispora gerdemannii</name>
    <dbReference type="NCBI Taxonomy" id="144530"/>
    <lineage>
        <taxon>Eukaryota</taxon>
        <taxon>Fungi</taxon>
        <taxon>Fungi incertae sedis</taxon>
        <taxon>Mucoromycota</taxon>
        <taxon>Glomeromycotina</taxon>
        <taxon>Glomeromycetes</taxon>
        <taxon>Archaeosporales</taxon>
        <taxon>Ambisporaceae</taxon>
        <taxon>Ambispora</taxon>
    </lineage>
</organism>
<dbReference type="AlphaFoldDB" id="A0A9N8WPE0"/>
<evidence type="ECO:0000256" key="3">
    <source>
        <dbReference type="ARBA" id="ARBA00022840"/>
    </source>
</evidence>
<comment type="caution">
    <text evidence="8">The sequence shown here is derived from an EMBL/GenBank/DDBJ whole genome shotgun (WGS) entry which is preliminary data.</text>
</comment>
<feature type="domain" description="DNA mismatch repair proteins mutS family" evidence="7">
    <location>
        <begin position="807"/>
        <end position="979"/>
    </location>
</feature>
<keyword evidence="4" id="KW-0238">DNA-binding</keyword>
<dbReference type="GO" id="GO:0006298">
    <property type="term" value="P:mismatch repair"/>
    <property type="evidence" value="ECO:0007669"/>
    <property type="project" value="InterPro"/>
</dbReference>
<evidence type="ECO:0000259" key="7">
    <source>
        <dbReference type="SMART" id="SM00534"/>
    </source>
</evidence>
<comment type="similarity">
    <text evidence="1">Belongs to the DNA mismatch repair MutS family.</text>
</comment>
<dbReference type="OrthoDB" id="29596at2759"/>
<evidence type="ECO:0000313" key="9">
    <source>
        <dbReference type="Proteomes" id="UP000789831"/>
    </source>
</evidence>
<feature type="region of interest" description="Disordered" evidence="5">
    <location>
        <begin position="91"/>
        <end position="179"/>
    </location>
</feature>
<evidence type="ECO:0000259" key="6">
    <source>
        <dbReference type="SMART" id="SM00533"/>
    </source>
</evidence>
<dbReference type="InterPro" id="IPR036187">
    <property type="entry name" value="DNA_mismatch_repair_MutS_sf"/>
</dbReference>
<protein>
    <submittedName>
        <fullName evidence="8">10316_t:CDS:1</fullName>
    </submittedName>
</protein>
<gene>
    <name evidence="8" type="ORF">AGERDE_LOCUS3659</name>
</gene>
<dbReference type="GO" id="GO:0140664">
    <property type="term" value="F:ATP-dependent DNA damage sensor activity"/>
    <property type="evidence" value="ECO:0007669"/>
    <property type="project" value="InterPro"/>
</dbReference>
<dbReference type="EMBL" id="CAJVPL010000373">
    <property type="protein sequence ID" value="CAG8489217.1"/>
    <property type="molecule type" value="Genomic_DNA"/>
</dbReference>
<dbReference type="GO" id="GO:0051026">
    <property type="term" value="P:chiasma assembly"/>
    <property type="evidence" value="ECO:0007669"/>
    <property type="project" value="TreeGrafter"/>
</dbReference>
<proteinExistence type="inferred from homology"/>
<name>A0A9N8WPE0_9GLOM</name>
<feature type="region of interest" description="Disordered" evidence="5">
    <location>
        <begin position="768"/>
        <end position="802"/>
    </location>
</feature>
<dbReference type="InterPro" id="IPR007696">
    <property type="entry name" value="DNA_mismatch_repair_MutS_core"/>
</dbReference>
<feature type="domain" description="DNA mismatch repair protein MutS core" evidence="6">
    <location>
        <begin position="430"/>
        <end position="752"/>
    </location>
</feature>